<evidence type="ECO:0000256" key="2">
    <source>
        <dbReference type="ARBA" id="ARBA00013090"/>
    </source>
</evidence>
<dbReference type="Pfam" id="PF01177">
    <property type="entry name" value="Asp_Glu_race"/>
    <property type="match status" value="1"/>
</dbReference>
<gene>
    <name evidence="7" type="primary">murI</name>
    <name evidence="8" type="ORF">A3A60_03495</name>
</gene>
<feature type="binding site" evidence="7">
    <location>
        <begin position="42"/>
        <end position="43"/>
    </location>
    <ligand>
        <name>substrate</name>
    </ligand>
</feature>
<dbReference type="SUPFAM" id="SSF53681">
    <property type="entry name" value="Aspartate/glutamate racemase"/>
    <property type="match status" value="2"/>
</dbReference>
<protein>
    <recommendedName>
        <fullName evidence="2 7">Glutamate racemase</fullName>
        <ecNumber evidence="2 7">5.1.1.3</ecNumber>
    </recommendedName>
</protein>
<dbReference type="EC" id="5.1.1.3" evidence="2 7"/>
<dbReference type="InterPro" id="IPR001920">
    <property type="entry name" value="Asp/Glu_race"/>
</dbReference>
<comment type="caution">
    <text evidence="8">The sequence shown here is derived from an EMBL/GenBank/DDBJ whole genome shotgun (WGS) entry which is preliminary data.</text>
</comment>
<keyword evidence="4 7" id="KW-0573">Peptidoglycan synthesis</keyword>
<dbReference type="GO" id="GO:0071555">
    <property type="term" value="P:cell wall organization"/>
    <property type="evidence" value="ECO:0007669"/>
    <property type="project" value="UniProtKB-KW"/>
</dbReference>
<accession>A0A1F5I4C1</accession>
<sequence>MGTRPIGMFDSGVGGLSVLIEVKKIIPKENFVFLADQANIPYGDKTKSQLKKLSQNITRFLLKHNIKLLVIACNTASCYTIDYLREKFSIPIVGVVPAIKPATKLAKNGRIAVLSTPATSQSAYLKKLIENVAPRAQVLRLGCVGLEEAVEQLKKAEIARLLKIYLKKVNDFGADAVVLGCTHYPFLKKDIAEIVGKNVNILDSGKAIAERVSDILEKNRMRSPQKLSDLFFTTGNPGQFSKIASTLLKYKIDSQKALL</sequence>
<evidence type="ECO:0000313" key="8">
    <source>
        <dbReference type="EMBL" id="OGE11145.1"/>
    </source>
</evidence>
<dbReference type="GO" id="GO:0009252">
    <property type="term" value="P:peptidoglycan biosynthetic process"/>
    <property type="evidence" value="ECO:0007669"/>
    <property type="project" value="UniProtKB-UniRule"/>
</dbReference>
<dbReference type="GO" id="GO:0008360">
    <property type="term" value="P:regulation of cell shape"/>
    <property type="evidence" value="ECO:0007669"/>
    <property type="project" value="UniProtKB-KW"/>
</dbReference>
<dbReference type="GO" id="GO:0008881">
    <property type="term" value="F:glutamate racemase activity"/>
    <property type="evidence" value="ECO:0007669"/>
    <property type="project" value="UniProtKB-UniRule"/>
</dbReference>
<dbReference type="HAMAP" id="MF_00258">
    <property type="entry name" value="Glu_racemase"/>
    <property type="match status" value="1"/>
</dbReference>
<organism evidence="8 9">
    <name type="scientific">Candidatus Curtissbacteria bacterium RIFCSPLOWO2_01_FULL_42_26</name>
    <dbReference type="NCBI Taxonomy" id="1797729"/>
    <lineage>
        <taxon>Bacteria</taxon>
        <taxon>Candidatus Curtissiibacteriota</taxon>
    </lineage>
</organism>
<dbReference type="PROSITE" id="PS00924">
    <property type="entry name" value="ASP_GLU_RACEMASE_2"/>
    <property type="match status" value="1"/>
</dbReference>
<feature type="binding site" evidence="7">
    <location>
        <begin position="182"/>
        <end position="183"/>
    </location>
    <ligand>
        <name>substrate</name>
    </ligand>
</feature>
<dbReference type="EMBL" id="MFBS01000003">
    <property type="protein sequence ID" value="OGE11145.1"/>
    <property type="molecule type" value="Genomic_DNA"/>
</dbReference>
<keyword evidence="3 7" id="KW-0133">Cell shape</keyword>
<evidence type="ECO:0000256" key="6">
    <source>
        <dbReference type="ARBA" id="ARBA00023316"/>
    </source>
</evidence>
<proteinExistence type="inferred from homology"/>
<evidence type="ECO:0000313" key="9">
    <source>
        <dbReference type="Proteomes" id="UP000179227"/>
    </source>
</evidence>
<dbReference type="Proteomes" id="UP000179227">
    <property type="component" value="Unassembled WGS sequence"/>
</dbReference>
<comment type="catalytic activity">
    <reaction evidence="1 7">
        <text>L-glutamate = D-glutamate</text>
        <dbReference type="Rhea" id="RHEA:12813"/>
        <dbReference type="ChEBI" id="CHEBI:29985"/>
        <dbReference type="ChEBI" id="CHEBI:29986"/>
        <dbReference type="EC" id="5.1.1.3"/>
    </reaction>
</comment>
<comment type="similarity">
    <text evidence="7">Belongs to the aspartate/glutamate racemases family.</text>
</comment>
<dbReference type="FunFam" id="3.40.50.1860:FF:000001">
    <property type="entry name" value="Glutamate racemase"/>
    <property type="match status" value="1"/>
</dbReference>
<comment type="function">
    <text evidence="7">Provides the (R)-glutamate required for cell wall biosynthesis.</text>
</comment>
<dbReference type="Gene3D" id="3.40.50.1860">
    <property type="match status" value="2"/>
</dbReference>
<feature type="active site" description="Proton donor/acceptor" evidence="7">
    <location>
        <position position="181"/>
    </location>
</feature>
<dbReference type="InterPro" id="IPR004391">
    <property type="entry name" value="Glu_race"/>
</dbReference>
<dbReference type="UniPathway" id="UPA00219"/>
<dbReference type="PANTHER" id="PTHR21198:SF3">
    <property type="entry name" value="GLUTAMATE RACEMASE"/>
    <property type="match status" value="1"/>
</dbReference>
<evidence type="ECO:0000256" key="7">
    <source>
        <dbReference type="HAMAP-Rule" id="MF_00258"/>
    </source>
</evidence>
<keyword evidence="6 7" id="KW-0961">Cell wall biogenesis/degradation</keyword>
<dbReference type="InterPro" id="IPR033134">
    <property type="entry name" value="Asp/Glu_racemase_AS_2"/>
</dbReference>
<feature type="binding site" evidence="7">
    <location>
        <begin position="74"/>
        <end position="75"/>
    </location>
    <ligand>
        <name>substrate</name>
    </ligand>
</feature>
<dbReference type="STRING" id="1797729.A3A60_03495"/>
<evidence type="ECO:0000256" key="5">
    <source>
        <dbReference type="ARBA" id="ARBA00023235"/>
    </source>
</evidence>
<dbReference type="AlphaFoldDB" id="A0A1F5I4C1"/>
<feature type="active site" description="Proton donor/acceptor" evidence="7">
    <location>
        <position position="73"/>
    </location>
</feature>
<dbReference type="NCBIfam" id="TIGR00067">
    <property type="entry name" value="glut_race"/>
    <property type="match status" value="1"/>
</dbReference>
<evidence type="ECO:0000256" key="1">
    <source>
        <dbReference type="ARBA" id="ARBA00001602"/>
    </source>
</evidence>
<dbReference type="PANTHER" id="PTHR21198">
    <property type="entry name" value="GLUTAMATE RACEMASE"/>
    <property type="match status" value="1"/>
</dbReference>
<name>A0A1F5I4C1_9BACT</name>
<feature type="binding site" evidence="7">
    <location>
        <begin position="10"/>
        <end position="11"/>
    </location>
    <ligand>
        <name>substrate</name>
    </ligand>
</feature>
<evidence type="ECO:0000256" key="4">
    <source>
        <dbReference type="ARBA" id="ARBA00022984"/>
    </source>
</evidence>
<evidence type="ECO:0000256" key="3">
    <source>
        <dbReference type="ARBA" id="ARBA00022960"/>
    </source>
</evidence>
<reference evidence="8 9" key="1">
    <citation type="journal article" date="2016" name="Nat. Commun.">
        <title>Thousands of microbial genomes shed light on interconnected biogeochemical processes in an aquifer system.</title>
        <authorList>
            <person name="Anantharaman K."/>
            <person name="Brown C.T."/>
            <person name="Hug L.A."/>
            <person name="Sharon I."/>
            <person name="Castelle C.J."/>
            <person name="Probst A.J."/>
            <person name="Thomas B.C."/>
            <person name="Singh A."/>
            <person name="Wilkins M.J."/>
            <person name="Karaoz U."/>
            <person name="Brodie E.L."/>
            <person name="Williams K.H."/>
            <person name="Hubbard S.S."/>
            <person name="Banfield J.F."/>
        </authorList>
    </citation>
    <scope>NUCLEOTIDE SEQUENCE [LARGE SCALE GENOMIC DNA]</scope>
</reference>
<keyword evidence="5 7" id="KW-0413">Isomerase</keyword>
<comment type="pathway">
    <text evidence="7">Cell wall biogenesis; peptidoglycan biosynthesis.</text>
</comment>
<dbReference type="InterPro" id="IPR015942">
    <property type="entry name" value="Asp/Glu/hydantoin_racemase"/>
</dbReference>